<sequence>MNIGARFKAVAAAALLGLLLLGGCAPKGEQTIEIRLGEVARTVFYAPQYVALSQGMFAQEGLNVQLATIPGGDKTMTALLSNQADIALIGAETSIYVYQQGAEDPIINFAQLTQTDGTFLFARQTQASFDWEKLKGQNFLGQRKGGMPQMSLEFALRKHGIDPHKDLKLIQNIDFANVASAFGSGTGDYVQLFEPQASIFEKEGRGRVVASIGVESGELPYTVYMAKRSYLNENGEAVQKFTKAVYWAQQWIATHSPEQIAEAIMPYFKDTDLAVLTSSVKRYKEQGTYALNPMIEEKEWKNLQDVMTSAGELKSPVALNQLVNRSFAEKAIAAGSLGNADQPAKAGTNGAADTGVDAGGSP</sequence>
<dbReference type="GO" id="GO:0042597">
    <property type="term" value="C:periplasmic space"/>
    <property type="evidence" value="ECO:0007669"/>
    <property type="project" value="UniProtKB-SubCell"/>
</dbReference>
<reference evidence="6 7" key="1">
    <citation type="submission" date="2014-11" db="EMBL/GenBank/DDBJ databases">
        <title>Draft Genome Sequences of Paenibacillus polymyxa NRRL B-30509 and Paenibacillus terrae NRRL B-30644, Strains from a Poultry Environment that Produce Tridecaptin A and Paenicidins.</title>
        <authorList>
            <person name="van Belkum M.J."/>
            <person name="Lohans C.T."/>
            <person name="Vederas J.C."/>
        </authorList>
    </citation>
    <scope>NUCLEOTIDE SEQUENCE [LARGE SCALE GENOMIC DNA]</scope>
    <source>
        <strain evidence="6 7">NRRL B-30644</strain>
    </source>
</reference>
<evidence type="ECO:0000256" key="1">
    <source>
        <dbReference type="ARBA" id="ARBA00004418"/>
    </source>
</evidence>
<comment type="similarity">
    <text evidence="2">Belongs to the bacterial solute-binding protein SsuA/TauA family.</text>
</comment>
<dbReference type="EMBL" id="JTHP01000046">
    <property type="protein sequence ID" value="KJD43897.1"/>
    <property type="molecule type" value="Genomic_DNA"/>
</dbReference>
<proteinExistence type="inferred from homology"/>
<evidence type="ECO:0000256" key="4">
    <source>
        <dbReference type="SAM" id="MobiDB-lite"/>
    </source>
</evidence>
<dbReference type="OrthoDB" id="9802202at2"/>
<evidence type="ECO:0000313" key="7">
    <source>
        <dbReference type="Proteomes" id="UP000032534"/>
    </source>
</evidence>
<dbReference type="AlphaFoldDB" id="A0A0D7X1I4"/>
<protein>
    <recommendedName>
        <fullName evidence="8">ABC transporter substrate-binding protein</fullName>
    </recommendedName>
</protein>
<dbReference type="SUPFAM" id="SSF53850">
    <property type="entry name" value="Periplasmic binding protein-like II"/>
    <property type="match status" value="1"/>
</dbReference>
<organism evidence="6 7">
    <name type="scientific">Paenibacillus terrae</name>
    <dbReference type="NCBI Taxonomy" id="159743"/>
    <lineage>
        <taxon>Bacteria</taxon>
        <taxon>Bacillati</taxon>
        <taxon>Bacillota</taxon>
        <taxon>Bacilli</taxon>
        <taxon>Bacillales</taxon>
        <taxon>Paenibacillaceae</taxon>
        <taxon>Paenibacillus</taxon>
    </lineage>
</organism>
<dbReference type="Gene3D" id="3.40.190.10">
    <property type="entry name" value="Periplasmic binding protein-like II"/>
    <property type="match status" value="2"/>
</dbReference>
<dbReference type="PROSITE" id="PS51257">
    <property type="entry name" value="PROKAR_LIPOPROTEIN"/>
    <property type="match status" value="1"/>
</dbReference>
<feature type="signal peptide" evidence="5">
    <location>
        <begin position="1"/>
        <end position="27"/>
    </location>
</feature>
<keyword evidence="3 5" id="KW-0732">Signal</keyword>
<dbReference type="RefSeq" id="WP_044647780.1">
    <property type="nucleotide sequence ID" value="NZ_JTHP01000046.1"/>
</dbReference>
<comment type="caution">
    <text evidence="6">The sequence shown here is derived from an EMBL/GenBank/DDBJ whole genome shotgun (WGS) entry which is preliminary data.</text>
</comment>
<feature type="region of interest" description="Disordered" evidence="4">
    <location>
        <begin position="338"/>
        <end position="362"/>
    </location>
</feature>
<evidence type="ECO:0000256" key="3">
    <source>
        <dbReference type="ARBA" id="ARBA00022729"/>
    </source>
</evidence>
<dbReference type="Pfam" id="PF13379">
    <property type="entry name" value="NMT1_2"/>
    <property type="match status" value="1"/>
</dbReference>
<dbReference type="Proteomes" id="UP000032534">
    <property type="component" value="Unassembled WGS sequence"/>
</dbReference>
<dbReference type="PANTHER" id="PTHR30024:SF47">
    <property type="entry name" value="TAURINE-BINDING PERIPLASMIC PROTEIN"/>
    <property type="match status" value="1"/>
</dbReference>
<gene>
    <name evidence="6" type="ORF">QD47_20005</name>
</gene>
<comment type="subcellular location">
    <subcellularLocation>
        <location evidence="1">Periplasm</location>
    </subcellularLocation>
</comment>
<feature type="chain" id="PRO_5039647440" description="ABC transporter substrate-binding protein" evidence="5">
    <location>
        <begin position="28"/>
        <end position="362"/>
    </location>
</feature>
<evidence type="ECO:0000256" key="2">
    <source>
        <dbReference type="ARBA" id="ARBA00010742"/>
    </source>
</evidence>
<evidence type="ECO:0000256" key="5">
    <source>
        <dbReference type="SAM" id="SignalP"/>
    </source>
</evidence>
<accession>A0A0D7X1I4</accession>
<name>A0A0D7X1I4_9BACL</name>
<evidence type="ECO:0008006" key="8">
    <source>
        <dbReference type="Google" id="ProtNLM"/>
    </source>
</evidence>
<dbReference type="PATRIC" id="fig|159743.3.peg.4438"/>
<evidence type="ECO:0000313" key="6">
    <source>
        <dbReference type="EMBL" id="KJD43897.1"/>
    </source>
</evidence>
<keyword evidence="7" id="KW-1185">Reference proteome</keyword>
<dbReference type="PANTHER" id="PTHR30024">
    <property type="entry name" value="ALIPHATIC SULFONATES-BINDING PROTEIN-RELATED"/>
    <property type="match status" value="1"/>
</dbReference>